<protein>
    <submittedName>
        <fullName evidence="2">Uncharacterized protein</fullName>
    </submittedName>
</protein>
<dbReference type="AlphaFoldDB" id="A0A6J4UYD2"/>
<sequence>DRGDRGRSRGRGTDAMGGRRVDPDRAGARRRTASEAPAVRGLPRL</sequence>
<feature type="non-terminal residue" evidence="2">
    <location>
        <position position="1"/>
    </location>
</feature>
<accession>A0A6J4UYD2</accession>
<gene>
    <name evidence="2" type="ORF">AVDCRST_MAG19-2019</name>
</gene>
<feature type="non-terminal residue" evidence="2">
    <location>
        <position position="45"/>
    </location>
</feature>
<evidence type="ECO:0000256" key="1">
    <source>
        <dbReference type="SAM" id="MobiDB-lite"/>
    </source>
</evidence>
<reference evidence="2" key="1">
    <citation type="submission" date="2020-02" db="EMBL/GenBank/DDBJ databases">
        <authorList>
            <person name="Meier V. D."/>
        </authorList>
    </citation>
    <scope>NUCLEOTIDE SEQUENCE</scope>
    <source>
        <strain evidence="2">AVDCRST_MAG19</strain>
    </source>
</reference>
<organism evidence="2">
    <name type="scientific">uncultured Thermomicrobiales bacterium</name>
    <dbReference type="NCBI Taxonomy" id="1645740"/>
    <lineage>
        <taxon>Bacteria</taxon>
        <taxon>Pseudomonadati</taxon>
        <taxon>Thermomicrobiota</taxon>
        <taxon>Thermomicrobia</taxon>
        <taxon>Thermomicrobiales</taxon>
        <taxon>environmental samples</taxon>
    </lineage>
</organism>
<evidence type="ECO:0000313" key="2">
    <source>
        <dbReference type="EMBL" id="CAA9563499.1"/>
    </source>
</evidence>
<feature type="compositionally biased region" description="Basic and acidic residues" evidence="1">
    <location>
        <begin position="17"/>
        <end position="27"/>
    </location>
</feature>
<dbReference type="EMBL" id="CADCWL010000089">
    <property type="protein sequence ID" value="CAA9563499.1"/>
    <property type="molecule type" value="Genomic_DNA"/>
</dbReference>
<feature type="region of interest" description="Disordered" evidence="1">
    <location>
        <begin position="1"/>
        <end position="45"/>
    </location>
</feature>
<proteinExistence type="predicted"/>
<name>A0A6J4UYD2_9BACT</name>